<accession>Q24NC3</accession>
<evidence type="ECO:0000313" key="1">
    <source>
        <dbReference type="EMBL" id="BAE86469.1"/>
    </source>
</evidence>
<evidence type="ECO:0000313" key="2">
    <source>
        <dbReference type="Proteomes" id="UP000001946"/>
    </source>
</evidence>
<dbReference type="Proteomes" id="UP000001946">
    <property type="component" value="Chromosome"/>
</dbReference>
<reference evidence="1 2" key="1">
    <citation type="journal article" date="2006" name="J. Bacteriol.">
        <title>Complete genome sequence of the dehalorespiring bacterium Desulfitobacterium hafniense Y51 and comparison with Dehalococcoides ethenogenes 195.</title>
        <authorList>
            <person name="Nonaka H."/>
            <person name="Keresztes G."/>
            <person name="Shinoda Y."/>
            <person name="Ikenaga Y."/>
            <person name="Abe M."/>
            <person name="Naito K."/>
            <person name="Inatomi K."/>
            <person name="Furukawa K."/>
            <person name="Inui M."/>
            <person name="Yukawa H."/>
        </authorList>
    </citation>
    <scope>NUCLEOTIDE SEQUENCE [LARGE SCALE GENOMIC DNA]</scope>
    <source>
        <strain evidence="1 2">Y51</strain>
    </source>
</reference>
<dbReference type="HOGENOM" id="CLU_2045875_0_0_9"/>
<proteinExistence type="predicted"/>
<name>Q24NC3_DESHY</name>
<sequence length="120" mass="14076">MAFPLKFVILRCHLQKCPMSSIKTLKKTGRKMHFFSPFFAHFLLQNHYIWWFTRLICPLNHYTSSLLYTQRAGLLKGYPRHRRPEPPIESTSCGNPSFSSIPLFQAAARRRVMTRSCCLL</sequence>
<protein>
    <submittedName>
        <fullName evidence="1">Uncharacterized protein</fullName>
    </submittedName>
</protein>
<keyword evidence="2" id="KW-1185">Reference proteome</keyword>
<gene>
    <name evidence="1" type="ordered locus">DSY4680</name>
</gene>
<dbReference type="EMBL" id="AP008230">
    <property type="protein sequence ID" value="BAE86469.1"/>
    <property type="molecule type" value="Genomic_DNA"/>
</dbReference>
<dbReference type="KEGG" id="dsy:DSY4680"/>
<organism evidence="1 2">
    <name type="scientific">Desulfitobacterium hafniense (strain Y51)</name>
    <dbReference type="NCBI Taxonomy" id="138119"/>
    <lineage>
        <taxon>Bacteria</taxon>
        <taxon>Bacillati</taxon>
        <taxon>Bacillota</taxon>
        <taxon>Clostridia</taxon>
        <taxon>Eubacteriales</taxon>
        <taxon>Desulfitobacteriaceae</taxon>
        <taxon>Desulfitobacterium</taxon>
    </lineage>
</organism>
<dbReference type="AlphaFoldDB" id="Q24NC3"/>
<dbReference type="STRING" id="138119.DSY4680"/>